<evidence type="ECO:0000313" key="4">
    <source>
        <dbReference type="Proteomes" id="UP000288805"/>
    </source>
</evidence>
<dbReference type="PANTHER" id="PTHR34427">
    <property type="entry name" value="DUF4283 DOMAIN PROTEIN"/>
    <property type="match status" value="1"/>
</dbReference>
<feature type="compositionally biased region" description="Basic and acidic residues" evidence="1">
    <location>
        <begin position="29"/>
        <end position="44"/>
    </location>
</feature>
<dbReference type="Pfam" id="PF14111">
    <property type="entry name" value="DUF4283"/>
    <property type="match status" value="1"/>
</dbReference>
<feature type="region of interest" description="Disordered" evidence="1">
    <location>
        <begin position="420"/>
        <end position="472"/>
    </location>
</feature>
<evidence type="ECO:0000256" key="1">
    <source>
        <dbReference type="SAM" id="MobiDB-lite"/>
    </source>
</evidence>
<accession>A0A438K0D1</accession>
<feature type="region of interest" description="Disordered" evidence="1">
    <location>
        <begin position="520"/>
        <end position="578"/>
    </location>
</feature>
<dbReference type="PANTHER" id="PTHR34427:SF5">
    <property type="entry name" value="DUF4283 DOMAIN-CONTAINING PROTEIN"/>
    <property type="match status" value="1"/>
</dbReference>
<dbReference type="Proteomes" id="UP000288805">
    <property type="component" value="Unassembled WGS sequence"/>
</dbReference>
<organism evidence="3 4">
    <name type="scientific">Vitis vinifera</name>
    <name type="common">Grape</name>
    <dbReference type="NCBI Taxonomy" id="29760"/>
    <lineage>
        <taxon>Eukaryota</taxon>
        <taxon>Viridiplantae</taxon>
        <taxon>Streptophyta</taxon>
        <taxon>Embryophyta</taxon>
        <taxon>Tracheophyta</taxon>
        <taxon>Spermatophyta</taxon>
        <taxon>Magnoliopsida</taxon>
        <taxon>eudicotyledons</taxon>
        <taxon>Gunneridae</taxon>
        <taxon>Pentapetalae</taxon>
        <taxon>rosids</taxon>
        <taxon>Vitales</taxon>
        <taxon>Vitaceae</taxon>
        <taxon>Viteae</taxon>
        <taxon>Vitis</taxon>
    </lineage>
</organism>
<evidence type="ECO:0000259" key="2">
    <source>
        <dbReference type="Pfam" id="PF14111"/>
    </source>
</evidence>
<comment type="caution">
    <text evidence="3">The sequence shown here is derived from an EMBL/GenBank/DDBJ whole genome shotgun (WGS) entry which is preliminary data.</text>
</comment>
<protein>
    <recommendedName>
        <fullName evidence="2">DUF4283 domain-containing protein</fullName>
    </recommendedName>
</protein>
<sequence>MEVEGATTVGHGDCCSAIKPATAKGPGLDGRERERTREGERECAGECDGEEEEEGAALRSRRKECNFIVESKDFEIIGDERKGKIQTLIVEKKGGVSSWVCLGSDSLGLFLEGLNLCIKDEKEARWGREWKKQGRIYSMSRGTNKAGEFIRLGVTDLERKHFCIFIPRGRKEKRGWMTMAEKLKEVIGSFVSKSETQEGKAMGKIVGGSSYATIAKRALLGNPNVIVVKVKSEKSMGLLKKLEHCVVASRKDNLGGDDDLEKLGQVWAKSWELKDSLGLAKMEKGRVLLEFEDMEEARRVVSSGNRSMEGVQVGLDFWSSRSGCWTEEEKAKEIWVRLFGLPISLWNPEILKKVGDECGGFITVDEQTKTLGELQWARILVRGRGDARPSVLEVEVEEEVYAVSLWWECRPVIRRSCRQADGRRSSEVRGEESSRAEKPVTKGWVSVRLENLHPPEDGTGEQRTDSGRAVSNAARSPIILSWAQPGAVHHLSPTASPKELRGVGGPRLKSGVMGLKMKGVAASPEAGPSYRPDEVGSTIGPISPSNKGPNSKGYAQQPDIGVKTREGPSSSAGQDHNISQNKDLLLTGLDPGKTHVLEPFVAWEIEDMRKLYGVARISETDKALEEESMRYGRGLCTWGKRVLGISHLNSFNFDRTPGGESFDHSGDWNEEVRAGNTMWLTVYEGCIERSNGGKEVGANESSSDKGRGMSGVGAIYDTQTERGMQEDKWEESDLAKFSQFLGFPTEGLEKEILNFLSQIRKKKGENP</sequence>
<evidence type="ECO:0000313" key="3">
    <source>
        <dbReference type="EMBL" id="RVX14651.1"/>
    </source>
</evidence>
<dbReference type="AlphaFoldDB" id="A0A438K0D1"/>
<dbReference type="EMBL" id="QGNW01000020">
    <property type="protein sequence ID" value="RVX14651.1"/>
    <property type="molecule type" value="Genomic_DNA"/>
</dbReference>
<gene>
    <name evidence="3" type="ORF">CK203_012100</name>
</gene>
<feature type="compositionally biased region" description="Basic and acidic residues" evidence="1">
    <location>
        <begin position="420"/>
        <end position="440"/>
    </location>
</feature>
<dbReference type="InterPro" id="IPR025558">
    <property type="entry name" value="DUF4283"/>
</dbReference>
<reference evidence="3 4" key="1">
    <citation type="journal article" date="2018" name="PLoS Genet.">
        <title>Population sequencing reveals clonal diversity and ancestral inbreeding in the grapevine cultivar Chardonnay.</title>
        <authorList>
            <person name="Roach M.J."/>
            <person name="Johnson D.L."/>
            <person name="Bohlmann J."/>
            <person name="van Vuuren H.J."/>
            <person name="Jones S.J."/>
            <person name="Pretorius I.S."/>
            <person name="Schmidt S.A."/>
            <person name="Borneman A.R."/>
        </authorList>
    </citation>
    <scope>NUCLEOTIDE SEQUENCE [LARGE SCALE GENOMIC DNA]</scope>
    <source>
        <strain evidence="4">cv. Chardonnay</strain>
        <tissue evidence="3">Leaf</tissue>
    </source>
</reference>
<feature type="compositionally biased region" description="Basic and acidic residues" evidence="1">
    <location>
        <begin position="450"/>
        <end position="466"/>
    </location>
</feature>
<feature type="compositionally biased region" description="Polar residues" evidence="1">
    <location>
        <begin position="567"/>
        <end position="578"/>
    </location>
</feature>
<feature type="region of interest" description="Disordered" evidence="1">
    <location>
        <begin position="20"/>
        <end position="48"/>
    </location>
</feature>
<name>A0A438K0D1_VITVI</name>
<proteinExistence type="predicted"/>
<feature type="domain" description="DUF4283" evidence="2">
    <location>
        <begin position="241"/>
        <end position="325"/>
    </location>
</feature>